<accession>A0A0R1M1R6</accession>
<evidence type="ECO:0000313" key="1">
    <source>
        <dbReference type="EMBL" id="KRL01609.1"/>
    </source>
</evidence>
<name>A0A0R1M1R6_9LACO</name>
<organism evidence="1 2">
    <name type="scientific">Lactobacillus equicursoris DSM 19284 = JCM 14600 = CIP 110162</name>
    <dbReference type="NCBI Taxonomy" id="1293597"/>
    <lineage>
        <taxon>Bacteria</taxon>
        <taxon>Bacillati</taxon>
        <taxon>Bacillota</taxon>
        <taxon>Bacilli</taxon>
        <taxon>Lactobacillales</taxon>
        <taxon>Lactobacillaceae</taxon>
        <taxon>Lactobacillus</taxon>
    </lineage>
</organism>
<dbReference type="Proteomes" id="UP000051074">
    <property type="component" value="Unassembled WGS sequence"/>
</dbReference>
<keyword evidence="2" id="KW-1185">Reference proteome</keyword>
<evidence type="ECO:0000313" key="2">
    <source>
        <dbReference type="Proteomes" id="UP000051074"/>
    </source>
</evidence>
<dbReference type="EMBL" id="AZDU01000024">
    <property type="protein sequence ID" value="KRL01609.1"/>
    <property type="molecule type" value="Genomic_DNA"/>
</dbReference>
<comment type="caution">
    <text evidence="1">The sequence shown here is derived from an EMBL/GenBank/DDBJ whole genome shotgun (WGS) entry which is preliminary data.</text>
</comment>
<reference evidence="1 2" key="1">
    <citation type="journal article" date="2015" name="Genome Announc.">
        <title>Expanding the biotechnology potential of lactobacilli through comparative genomics of 213 strains and associated genera.</title>
        <authorList>
            <person name="Sun Z."/>
            <person name="Harris H.M."/>
            <person name="McCann A."/>
            <person name="Guo C."/>
            <person name="Argimon S."/>
            <person name="Zhang W."/>
            <person name="Yang X."/>
            <person name="Jeffery I.B."/>
            <person name="Cooney J.C."/>
            <person name="Kagawa T.F."/>
            <person name="Liu W."/>
            <person name="Song Y."/>
            <person name="Salvetti E."/>
            <person name="Wrobel A."/>
            <person name="Rasinkangas P."/>
            <person name="Parkhill J."/>
            <person name="Rea M.C."/>
            <person name="O'Sullivan O."/>
            <person name="Ritari J."/>
            <person name="Douillard F.P."/>
            <person name="Paul Ross R."/>
            <person name="Yang R."/>
            <person name="Briner A.E."/>
            <person name="Felis G.E."/>
            <person name="de Vos W.M."/>
            <person name="Barrangou R."/>
            <person name="Klaenhammer T.R."/>
            <person name="Caufield P.W."/>
            <person name="Cui Y."/>
            <person name="Zhang H."/>
            <person name="O'Toole P.W."/>
        </authorList>
    </citation>
    <scope>NUCLEOTIDE SEQUENCE [LARGE SCALE GENOMIC DNA]</scope>
    <source>
        <strain evidence="1 2">DSM 19284</strain>
    </source>
</reference>
<gene>
    <name evidence="1" type="ORF">FC20_GL000781</name>
</gene>
<sequence>MTQRGLTRQEQTIIQHDTARPFGRIHQQQITIRRLQHQKATTHILRLDSRLTSRLATERLANKVADTLDARGALNITSEPLHSTRLRRDTVAVHTANQLTLADVHLTAEICHFGISRRNAQVTLVLGNAKRSLLIGHDNVVITCIPHEILHLKHYDIPPFLR</sequence>
<dbReference type="AlphaFoldDB" id="A0A0R1M1R6"/>
<protein>
    <submittedName>
        <fullName evidence="1">Uncharacterized protein</fullName>
    </submittedName>
</protein>
<proteinExistence type="predicted"/>